<dbReference type="RefSeq" id="WP_183352808.1">
    <property type="nucleotide sequence ID" value="NZ_BLXX01000001.1"/>
</dbReference>
<organism evidence="2 3">
    <name type="scientific">Geomonas silvestris</name>
    <dbReference type="NCBI Taxonomy" id="2740184"/>
    <lineage>
        <taxon>Bacteria</taxon>
        <taxon>Pseudomonadati</taxon>
        <taxon>Thermodesulfobacteriota</taxon>
        <taxon>Desulfuromonadia</taxon>
        <taxon>Geobacterales</taxon>
        <taxon>Geobacteraceae</taxon>
        <taxon>Geomonas</taxon>
    </lineage>
</organism>
<name>A0A6V8MD85_9BACT</name>
<proteinExistence type="predicted"/>
<feature type="signal peptide" evidence="1">
    <location>
        <begin position="1"/>
        <end position="20"/>
    </location>
</feature>
<reference evidence="3" key="1">
    <citation type="submission" date="2020-06" db="EMBL/GenBank/DDBJ databases">
        <title>Draft genomic sequence of Geomonas sp. Red330.</title>
        <authorList>
            <person name="Itoh H."/>
            <person name="Zhenxing X."/>
            <person name="Ushijima N."/>
            <person name="Masuda Y."/>
            <person name="Shiratori Y."/>
            <person name="Senoo K."/>
        </authorList>
    </citation>
    <scope>NUCLEOTIDE SEQUENCE [LARGE SCALE GENOMIC DNA]</scope>
    <source>
        <strain evidence="3">Red330</strain>
    </source>
</reference>
<dbReference type="AlphaFoldDB" id="A0A6V8MD85"/>
<protein>
    <recommendedName>
        <fullName evidence="4">Porin domain-containing protein</fullName>
    </recommendedName>
</protein>
<comment type="caution">
    <text evidence="2">The sequence shown here is derived from an EMBL/GenBank/DDBJ whole genome shotgun (WGS) entry which is preliminary data.</text>
</comment>
<evidence type="ECO:0000256" key="1">
    <source>
        <dbReference type="SAM" id="SignalP"/>
    </source>
</evidence>
<gene>
    <name evidence="2" type="ORF">GMST_02800</name>
</gene>
<keyword evidence="1" id="KW-0732">Signal</keyword>
<sequence length="114" mass="11097">MKKIVLLTAVMMMAAASAFAAGGAATGTIDFANAGLTVVSSGDAKNIGKLSASVGLGYTGGATGYGIVTQHQKGTKAFATTFDSTAIFSKDVTTGAGASISASDSSAFGGWTAM</sequence>
<keyword evidence="3" id="KW-1185">Reference proteome</keyword>
<dbReference type="Proteomes" id="UP000556026">
    <property type="component" value="Unassembled WGS sequence"/>
</dbReference>
<dbReference type="EMBL" id="BLXX01000001">
    <property type="protein sequence ID" value="GFO57955.1"/>
    <property type="molecule type" value="Genomic_DNA"/>
</dbReference>
<evidence type="ECO:0000313" key="3">
    <source>
        <dbReference type="Proteomes" id="UP000556026"/>
    </source>
</evidence>
<feature type="chain" id="PRO_5028258664" description="Porin domain-containing protein" evidence="1">
    <location>
        <begin position="21"/>
        <end position="114"/>
    </location>
</feature>
<evidence type="ECO:0008006" key="4">
    <source>
        <dbReference type="Google" id="ProtNLM"/>
    </source>
</evidence>
<evidence type="ECO:0000313" key="2">
    <source>
        <dbReference type="EMBL" id="GFO57955.1"/>
    </source>
</evidence>
<accession>A0A6V8MD85</accession>